<feature type="domain" description="HYR" evidence="10">
    <location>
        <begin position="3290"/>
        <end position="3375"/>
    </location>
</feature>
<dbReference type="PANTHER" id="PTHR24273:SF32">
    <property type="entry name" value="HYALIN"/>
    <property type="match status" value="1"/>
</dbReference>
<feature type="domain" description="HYR" evidence="10">
    <location>
        <begin position="3137"/>
        <end position="3219"/>
    </location>
</feature>
<organism evidence="11 12">
    <name type="scientific">Flaviaesturariibacter amylovorans</name>
    <dbReference type="NCBI Taxonomy" id="1084520"/>
    <lineage>
        <taxon>Bacteria</taxon>
        <taxon>Pseudomonadati</taxon>
        <taxon>Bacteroidota</taxon>
        <taxon>Chitinophagia</taxon>
        <taxon>Chitinophagales</taxon>
        <taxon>Chitinophagaceae</taxon>
        <taxon>Flaviaestuariibacter</taxon>
    </lineage>
</organism>
<dbReference type="Proteomes" id="UP001501725">
    <property type="component" value="Unassembled WGS sequence"/>
</dbReference>
<dbReference type="InterPro" id="IPR016187">
    <property type="entry name" value="CTDL_fold"/>
</dbReference>
<dbReference type="CDD" id="cd03603">
    <property type="entry name" value="CLECT_VCBS"/>
    <property type="match status" value="2"/>
</dbReference>
<feature type="domain" description="C-type lectin" evidence="9">
    <location>
        <begin position="107"/>
        <end position="252"/>
    </location>
</feature>
<dbReference type="InterPro" id="IPR001304">
    <property type="entry name" value="C-type_lectin-like"/>
</dbReference>
<evidence type="ECO:0000256" key="1">
    <source>
        <dbReference type="ARBA" id="ARBA00004138"/>
    </source>
</evidence>
<keyword evidence="12" id="KW-1185">Reference proteome</keyword>
<dbReference type="Pfam" id="PF23237">
    <property type="entry name" value="HYR_4C"/>
    <property type="match status" value="1"/>
</dbReference>
<dbReference type="InterPro" id="IPR013320">
    <property type="entry name" value="ConA-like_dom_sf"/>
</dbReference>
<evidence type="ECO:0000256" key="7">
    <source>
        <dbReference type="ARBA" id="ARBA00023157"/>
    </source>
</evidence>
<dbReference type="InterPro" id="IPR016186">
    <property type="entry name" value="C-type_lectin-like/link_sf"/>
</dbReference>
<dbReference type="NCBIfam" id="TIGR04183">
    <property type="entry name" value="Por_Secre_tail"/>
    <property type="match status" value="1"/>
</dbReference>
<dbReference type="SMART" id="SM00034">
    <property type="entry name" value="CLECT"/>
    <property type="match status" value="2"/>
</dbReference>
<protein>
    <recommendedName>
        <fullName evidence="13">Choice-of-anchor D domain-containing protein</fullName>
    </recommendedName>
</protein>
<sequence length="4052" mass="416430">MLLLSGNVLAQCFSTNPTYTPTANADAVSTGQNTALTLTPAQLIANDVAATGSSGALVINSFTQPSSGTLTQDASGNLVFTPAAGFSGTVTFSYTIKHNDGRIAFTGNGHYYEYIPGSITWTDARNAAAARTYFGMRGYLTTVTSQAENDFIREKLRSNSWLGASDLAYEGQWRWVTGPEGLEDGGQGRLFSQQQKYDWCSAGTGYSVNGNYHAWAGAEPNDCGSYNWGGETDPYRAGEHVAHFYSDGSWNDFPDNAGVDGYVVEYGGLESCSPQLTSTATVTIRVLPAAGALHFDGTNDAVSFSTAASNATNFTTSSSFTMEAWVNLASTGGYQPIFTNRGSGSTQPGFAFFIYEGKPYLESNGVGLMSSTVLSAGTWTHVAFTYSNGTGTFYVNGAAAGSRTGLTLQAHAAPALRLGAMPDGWAYFRGSLDEARIWNRALCAGELNHYRNAEVPGTALSGLLAYYKFNHGYVGENNSAFTVLKDASANGYDGTLNNFALSGSVSNWVAGNITTTASAYPTLTASIAATRPAAFCQNGTLVLTATPSSGVTYQWYKNGSLIATATASSYTASEAGAYYVVVSNGCTATSNTITVTNFSPLQLTATGNATSAPGQCNGSVTLTPSGGTAPYSFNEYGNDFSNTSLSGFTTNLGSFTISGGMLNGGALASTGWHNTIRTNQTFARTAGKAFEGTFRLGASGATFMIGWTTTGTFNNWPNMVHGLYVYTGSNLTVYENGGSRGSLSSSSIIQVNTSYDFRIELTTTGAIYRVRQTGSPTWTWSLTTSVTNTSPVSLGVTHHSGTFTTDNWSVGGSAATSNLCAGTYAYTVTDANGCIATASATVAAGQPLSATATGTNATCFGTSTGSITVAASGGTAPYTYSINNGTTYGASNSFANLAAGTYTVRVKDNAGVITSAQTVTIGQPAAVTTTIAASGATTFCAGESVTLTASGADTYTWSNGATGSSITVADGRTYTVTGSVNGCTSAPASVTTTVKAVPTVTVGSASFCAGNSATLTATGADSYSWSTGTTGNTISVNAAGSYSVTGSTDGCASAPATATVTVNALPTVTISSNSPVNAGSTLTLTASGADTYVWSGPNGFSSTNPGVSVAGATIANAGAYSVTGTDANGCSATASSNALVRAAAKALHFDGQNDWVSTNMPAINAIPVTLEALIKPELRPEGNVFYPNNVLSSDIPGRHGLGFGANVYNGGSRIVIEYKNGFREIMNPAGLVAGQWIHIAVVYNNGNVKTYVNGSQVDNFDYTQAALNGNTDMRIGKHNDDGGYGTRRFFRGAIDEVRVWNRALCADEINAQFHCQLAGSGNGLVANYSFDNGFDMADNSAYATLPNAVSGVEAGVLRDFALNGATSNWIADGGTNATCTPYVIGDINVTGNGATIYSGTTATGIANNTNMGSTPPAATLSRDFVLQNTGTGALSVSAISLTGTDATRFSIDRSNVPASIPAGGSATFTVRFSSTALGTYTATVNIASNDCDEANYTYNVSATAVCPAITATVAASGSATICQNAAGNAAVTLGASATPADTYTYQWFLGGSPIGSATGAAYNATQSGSYSVKMTDPNGCSATSAAVTVTIHALPVVSASATLTSICPGTPTTITATGADTYTWSNGATGASITVSTPGSYTATGTRNGCTTTAAPVVIAQNAAPSFSDVVAQVTATTGANGCTSVVTYPVSATGTPAPAVTYVFTGATTGSGNGTGSGATFNKGTTRVTVKATNGCGAPTVQFDVIVRDNAKPVPSQPSLSVVTAECSVSVTAPTATDNCDGTVTAFTNDATSFTTQGTYTINWIYKDAAGNSETQSQQVIVKDVTAPVFSAGSSVGNVPAHIRGNVPEASQYNTVYQLEIPVNGAWNGTASVPYAVNNAAALAGVPFTRVAYYMELNDKWVWVSMDKFTSDVTKTGIPNTNAAFFQQRVSNMNVVASANAGVTPGTGITTGNIEFWNNCYGGANGLGLPSANSSRYDYDDAPNSDRSCYGSFQVHNYGAGQTLFAYNSWANNTNDDLGIGNNPNGAASGQHPDWTFAHNAGNYNTRRIYVFINTGGTSDDVTTQTDAGRCAATVAISAPAATDNCSSASVTGARSDNQPLNAAYPKGATTITWTATDAVGNRTTRTQTVNVEDRTAPVPTVATLPVLNGECSVTAVAPTATDNCAGTVTATTTNPLTYTQQGTYTITWTYADTDGNSSTQTQQVVVKDISKPVPVVASLPTISAECATVLTAPKANDNCAGLLSATTTDATTYTAQGTYTVNWTYNDGNGNIFTQQQTVVIKDETAPVIANCPANIVKNVDPGKCGANVDFSVGDLPPQVDQQRTDIFIGTWGDDQWQAFTAGQTGKLTQLDLFHNGCQTTAFTLTIYSGVGTGGTVLYSGAHNPGTFCGNWFATQIPAAAQPQLIAGQTYTFRLQGTGLGLVAGGTSTPVPYYSSVYGMNPTWQGTFWSLCFKTYVSAGSPSASASDNCGVASFGSSHQSGDEFPVGVTTVTYTAVDIAGNRTTCSFTVTVKDNEKPTITAPAAVWVATDAGVCSAGNVALGTPATADNCEVAGISNNAPATFPVGTTNVTWTVTDIHGNSQTAVQSVTVSDRERPVVRTNSFTISLDASGAAAITPEAVDNGSTDNCGIDWISIDKTTFDCSNVGANTVTLTVTDIHGNRQTGTAVITVEDKVAPVITCPADVTLNCQNPSAPAATGTATATDACGIASITHSDVSTRVADVNNAAHYNYTITRTWTATDNNGNRSQCVQTITVKDVTAPVPQVMNLPTVTAECAAAVTAPKATDNCAGTVTATTVDPLTYSAQGTYTIRWVYTDPAGNTSTQNQTVIVKDVTPPVISCAFNITVNTAPNSCGAVVTYNAPSASDNCGNGTLPTSLPGYTYKGTYGGHTYFISNTATTPEDAHAKAVALGGHLVTISDAQENAFVSAMSPNYIWIGFTDRAVEGTYKWITSEPVSYTRWNGGEPNNAGGGQGEDWAVINWGPNGTWNDWYYTASALYVVEFEGGSIPTRLVSGLGSGATFPIGTTTETWEAVDAGGNRATCSFTVTVVDNQNPTIVGMPANISVSNDAGVCGAVVNWTAPTSADNCTGHSIARIAGPASGSVFPIGTTTVTYRATDASGRTATASFTVTVSDTEAPAITGLPADISVLTDAGVCGARVTWTAPRSTDNCTGHSISQVAGPASGSVFPVGTTTISYRAVDAKGNNVTRSFTVTVADKEAPVLVGVPADVTVECDAVPAAAVVTATDNCAAGAVQFAETRTDGNCGFNYTLTRVWTVTDIHGNVTSATQVITVQDTKAPSLSVTNISVSNDAGQCGAQVSFAAISSDNCGTPAITYSHQPGAYFPVGTTTVTATATDACGNATEKTFTVTVTDSELPAARTQDLTIQLDATGNAAITPEQVNNGSSDNCAIESLALSKTAFDCSNVGANTVTLTVTDIHGNVHSATAVVTVEDRVAPVISCPASVTLNCQDDNSTAATGTATATDACGIANISHSDVSTQSADVNNAAHYNYTISRTWTATDNNGNRTQCVQTITVQDVTAPVITCPASVTLSCEADNSTAANGVATATDNCAPVAIAHSDVSTQVADVNNAAHYNYVITRTWKATDISGNATTCIQTLTVQDVTAPVITTAAGSLDRTEECSDNKAIADALALVPAASDNCAPVTLHLVSDVKTAACGATYTRVRTWNFTDVSGNTSAVFTQTLTVVDRTAPVVTYNVNAVEHCYDTTSTHYTVAAIAATDNCTAVTYSYAVSGPGGFTRTGTGPDASGTFAVGMNTISWTMKDACGNTTTAVTTVRLNAPITGTFNSFTVLQQGALANTIYLGYTPASSATIKVTAGGGTPGYTYQWRQEGNAATFTVNADPSSITVNANGAGSVTFVVTVTDSKGCKAVFTKTIQVIDVRCGNKGDKVLVCHATGSKSNPWVQICVAPSAVPAQLGNGSYLGTCTGSPATTRSEPKAAVEAKVEATVLAFPNPSRGLVNLRLEHFTAGKVSIQVIDGNGKEVLRREATVSFVREDVSIDLQAAAAGLYSVRISNGKQVLTTRVAIAR</sequence>
<accession>A0ABP8G701</accession>
<reference evidence="12" key="1">
    <citation type="journal article" date="2019" name="Int. J. Syst. Evol. Microbiol.">
        <title>The Global Catalogue of Microorganisms (GCM) 10K type strain sequencing project: providing services to taxonomists for standard genome sequencing and annotation.</title>
        <authorList>
            <consortium name="The Broad Institute Genomics Platform"/>
            <consortium name="The Broad Institute Genome Sequencing Center for Infectious Disease"/>
            <person name="Wu L."/>
            <person name="Ma J."/>
        </authorList>
    </citation>
    <scope>NUCLEOTIDE SEQUENCE [LARGE SCALE GENOMIC DNA]</scope>
    <source>
        <strain evidence="12">JCM 17919</strain>
    </source>
</reference>
<comment type="subcellular location">
    <subcellularLocation>
        <location evidence="1">Cell projection</location>
        <location evidence="1">Cilium</location>
    </subcellularLocation>
    <subcellularLocation>
        <location evidence="2">Cytoplasm</location>
    </subcellularLocation>
</comment>
<dbReference type="SUPFAM" id="SSF56436">
    <property type="entry name" value="C-type lectin-like"/>
    <property type="match status" value="2"/>
</dbReference>
<evidence type="ECO:0000256" key="4">
    <source>
        <dbReference type="ARBA" id="ARBA00022729"/>
    </source>
</evidence>
<dbReference type="InterPro" id="IPR053879">
    <property type="entry name" value="HYDIN_VesB_CFA65-like_Ig"/>
</dbReference>
<comment type="caution">
    <text evidence="11">The sequence shown here is derived from an EMBL/GenBank/DDBJ whole genome shotgun (WGS) entry which is preliminary data.</text>
</comment>
<feature type="domain" description="C-type lectin" evidence="9">
    <location>
        <begin position="2889"/>
        <end position="3004"/>
    </location>
</feature>
<evidence type="ECO:0000259" key="9">
    <source>
        <dbReference type="PROSITE" id="PS50041"/>
    </source>
</evidence>
<dbReference type="InterPro" id="IPR057078">
    <property type="entry name" value="HYR-4C"/>
</dbReference>
<dbReference type="Pfam" id="PF18962">
    <property type="entry name" value="Por_Secre_tail"/>
    <property type="match status" value="1"/>
</dbReference>
<keyword evidence="4" id="KW-0732">Signal</keyword>
<feature type="domain" description="HYR" evidence="10">
    <location>
        <begin position="3454"/>
        <end position="3540"/>
    </location>
</feature>
<evidence type="ECO:0000256" key="3">
    <source>
        <dbReference type="ARBA" id="ARBA00022490"/>
    </source>
</evidence>
<proteinExistence type="predicted"/>
<dbReference type="Gene3D" id="2.60.120.200">
    <property type="match status" value="2"/>
</dbReference>
<evidence type="ECO:0000256" key="5">
    <source>
        <dbReference type="ARBA" id="ARBA00022737"/>
    </source>
</evidence>
<dbReference type="PROSITE" id="PS50041">
    <property type="entry name" value="C_TYPE_LECTIN_2"/>
    <property type="match status" value="2"/>
</dbReference>
<name>A0ABP8G701_9BACT</name>
<dbReference type="InterPro" id="IPR003410">
    <property type="entry name" value="HYR_dom"/>
</dbReference>
<evidence type="ECO:0000313" key="12">
    <source>
        <dbReference type="Proteomes" id="UP001501725"/>
    </source>
</evidence>
<dbReference type="InterPro" id="IPR026444">
    <property type="entry name" value="Secre_tail"/>
</dbReference>
<dbReference type="EMBL" id="BAABGY010000001">
    <property type="protein sequence ID" value="GAA4318703.1"/>
    <property type="molecule type" value="Genomic_DNA"/>
</dbReference>
<dbReference type="SUPFAM" id="SSF49899">
    <property type="entry name" value="Concanavalin A-like lectins/glucanases"/>
    <property type="match status" value="2"/>
</dbReference>
<dbReference type="PANTHER" id="PTHR24273">
    <property type="entry name" value="FI04643P-RELATED"/>
    <property type="match status" value="1"/>
</dbReference>
<dbReference type="Pfam" id="PF22544">
    <property type="entry name" value="HYDIN_VesB_CFA65-like_Ig"/>
    <property type="match status" value="1"/>
</dbReference>
<evidence type="ECO:0000256" key="2">
    <source>
        <dbReference type="ARBA" id="ARBA00004496"/>
    </source>
</evidence>
<gene>
    <name evidence="11" type="ORF">GCM10023184_03070</name>
</gene>
<dbReference type="Pfam" id="PF13385">
    <property type="entry name" value="Laminin_G_3"/>
    <property type="match status" value="2"/>
</dbReference>
<keyword evidence="3" id="KW-0963">Cytoplasm</keyword>
<evidence type="ECO:0008006" key="13">
    <source>
        <dbReference type="Google" id="ProtNLM"/>
    </source>
</evidence>
<dbReference type="InterPro" id="IPR006558">
    <property type="entry name" value="LamG-like"/>
</dbReference>
<keyword evidence="8" id="KW-0966">Cell projection</keyword>
<feature type="domain" description="HYR" evidence="10">
    <location>
        <begin position="2429"/>
        <end position="2516"/>
    </location>
</feature>
<dbReference type="Pfam" id="PF02494">
    <property type="entry name" value="HYR"/>
    <property type="match status" value="5"/>
</dbReference>
<dbReference type="PROSITE" id="PS50825">
    <property type="entry name" value="HYR"/>
    <property type="match status" value="5"/>
</dbReference>
<dbReference type="Gene3D" id="3.10.100.10">
    <property type="entry name" value="Mannose-Binding Protein A, subunit A"/>
    <property type="match status" value="2"/>
</dbReference>
<dbReference type="Gene3D" id="2.60.40.10">
    <property type="entry name" value="Immunoglobulins"/>
    <property type="match status" value="10"/>
</dbReference>
<dbReference type="SMART" id="SM00560">
    <property type="entry name" value="LamGL"/>
    <property type="match status" value="2"/>
</dbReference>
<dbReference type="InterPro" id="IPR013783">
    <property type="entry name" value="Ig-like_fold"/>
</dbReference>
<dbReference type="InterPro" id="IPR025667">
    <property type="entry name" value="SprB_repeat"/>
</dbReference>
<evidence type="ECO:0000256" key="6">
    <source>
        <dbReference type="ARBA" id="ARBA00023069"/>
    </source>
</evidence>
<evidence type="ECO:0000256" key="8">
    <source>
        <dbReference type="ARBA" id="ARBA00023273"/>
    </source>
</evidence>
<feature type="domain" description="HYR" evidence="10">
    <location>
        <begin position="3052"/>
        <end position="3136"/>
    </location>
</feature>
<keyword evidence="6" id="KW-0969">Cilium</keyword>
<keyword evidence="5" id="KW-0677">Repeat</keyword>
<dbReference type="InterPro" id="IPR034007">
    <property type="entry name" value="CTLD_bac"/>
</dbReference>
<dbReference type="Pfam" id="PF13573">
    <property type="entry name" value="SprB"/>
    <property type="match status" value="2"/>
</dbReference>
<evidence type="ECO:0000259" key="10">
    <source>
        <dbReference type="PROSITE" id="PS50825"/>
    </source>
</evidence>
<keyword evidence="7" id="KW-1015">Disulfide bond</keyword>
<dbReference type="InterPro" id="IPR041690">
    <property type="entry name" value="Cadherin_5"/>
</dbReference>
<evidence type="ECO:0000313" key="11">
    <source>
        <dbReference type="EMBL" id="GAA4318703.1"/>
    </source>
</evidence>
<dbReference type="Pfam" id="PF17892">
    <property type="entry name" value="Cadherin_5"/>
    <property type="match status" value="1"/>
</dbReference>
<dbReference type="Pfam" id="PF00059">
    <property type="entry name" value="Lectin_C"/>
    <property type="match status" value="1"/>
</dbReference>